<keyword evidence="1" id="KW-0732">Signal</keyword>
<dbReference type="eggNOG" id="COG4874">
    <property type="taxonomic scope" value="Bacteria"/>
</dbReference>
<dbReference type="PANTHER" id="PTHR43224">
    <property type="entry name" value="AMIDINOTRANSFERASE"/>
    <property type="match status" value="1"/>
</dbReference>
<evidence type="ECO:0000256" key="1">
    <source>
        <dbReference type="SAM" id="SignalP"/>
    </source>
</evidence>
<gene>
    <name evidence="2" type="ORF">GZ77_06600</name>
</gene>
<dbReference type="AlphaFoldDB" id="A0A081N6P8"/>
<dbReference type="Pfam" id="PF19420">
    <property type="entry name" value="DDAH_eukar"/>
    <property type="match status" value="1"/>
</dbReference>
<keyword evidence="3" id="KW-1185">Reference proteome</keyword>
<sequence length="358" mass="39971">MKQLALAGLFIASTFCLQQAHADEALTSYVVMVPPNHFAETDRTKPSTSKNKPLIRHLKEEGSVSVTAKAMQEYTAAKEQLEQHQVHVIELPATHSPNAPGAAFPNNWFISFPSPCPQKVQCGTTGNTQIDLFPMLTKRKKKTPDIKALRKALNMQGISSQYNDDALKDVTGHQALEGSSSIVLDRKNKVMFAALSPRTDALLLQAFANRQDYKLISFRTLFQDQPVYHTNMMMSIGERFAVLCSECISEENHRRQVLEALSDKTIIDITPDQTTAYAGNLVPLKNDQGETITVLSRTAFQTLNDEQLRALNRFNDHLLVFDLPVIETFGGGSAGCMLAEIFFQPKQYIRQNHSKTTE</sequence>
<dbReference type="Gene3D" id="3.75.10.10">
    <property type="entry name" value="L-arginine/glycine Amidinotransferase, Chain A"/>
    <property type="match status" value="1"/>
</dbReference>
<protein>
    <recommendedName>
        <fullName evidence="4">Amidinotransferase</fullName>
    </recommendedName>
</protein>
<feature type="chain" id="PRO_5001760573" description="Amidinotransferase" evidence="1">
    <location>
        <begin position="23"/>
        <end position="358"/>
    </location>
</feature>
<dbReference type="SUPFAM" id="SSF55909">
    <property type="entry name" value="Pentein"/>
    <property type="match status" value="1"/>
</dbReference>
<comment type="caution">
    <text evidence="2">The sequence shown here is derived from an EMBL/GenBank/DDBJ whole genome shotgun (WGS) entry which is preliminary data.</text>
</comment>
<reference evidence="2 3" key="1">
    <citation type="submission" date="2014-06" db="EMBL/GenBank/DDBJ databases">
        <title>Whole Genome Sequences of Three Symbiotic Endozoicomonas Bacteria.</title>
        <authorList>
            <person name="Neave M.J."/>
            <person name="Apprill A."/>
            <person name="Voolstra C.R."/>
        </authorList>
    </citation>
    <scope>NUCLEOTIDE SEQUENCE [LARGE SCALE GENOMIC DNA]</scope>
    <source>
        <strain evidence="2 3">LMG 24815</strain>
    </source>
</reference>
<evidence type="ECO:0000313" key="2">
    <source>
        <dbReference type="EMBL" id="KEQ14121.1"/>
    </source>
</evidence>
<dbReference type="Proteomes" id="UP000028006">
    <property type="component" value="Unassembled WGS sequence"/>
</dbReference>
<evidence type="ECO:0008006" key="4">
    <source>
        <dbReference type="Google" id="ProtNLM"/>
    </source>
</evidence>
<organism evidence="2 3">
    <name type="scientific">Endozoicomonas montiporae</name>
    <dbReference type="NCBI Taxonomy" id="1027273"/>
    <lineage>
        <taxon>Bacteria</taxon>
        <taxon>Pseudomonadati</taxon>
        <taxon>Pseudomonadota</taxon>
        <taxon>Gammaproteobacteria</taxon>
        <taxon>Oceanospirillales</taxon>
        <taxon>Endozoicomonadaceae</taxon>
        <taxon>Endozoicomonas</taxon>
    </lineage>
</organism>
<dbReference type="PANTHER" id="PTHR43224:SF1">
    <property type="entry name" value="AMIDINOTRANSFERASE"/>
    <property type="match status" value="1"/>
</dbReference>
<dbReference type="InterPro" id="IPR014541">
    <property type="entry name" value="Amdntrnsf_FN0238"/>
</dbReference>
<accession>A0A081N6P8</accession>
<proteinExistence type="predicted"/>
<dbReference type="RefSeq" id="WP_034873821.1">
    <property type="nucleotide sequence ID" value="NZ_JOKG01000002.1"/>
</dbReference>
<name>A0A081N6P8_9GAMM</name>
<dbReference type="EMBL" id="JOKG01000002">
    <property type="protein sequence ID" value="KEQ14121.1"/>
    <property type="molecule type" value="Genomic_DNA"/>
</dbReference>
<evidence type="ECO:0000313" key="3">
    <source>
        <dbReference type="Proteomes" id="UP000028006"/>
    </source>
</evidence>
<feature type="signal peptide" evidence="1">
    <location>
        <begin position="1"/>
        <end position="22"/>
    </location>
</feature>